<dbReference type="AlphaFoldDB" id="A0A7J8D6V4"/>
<reference evidence="1 2" key="1">
    <citation type="journal article" date="2020" name="Nature">
        <title>Six reference-quality genomes reveal evolution of bat adaptations.</title>
        <authorList>
            <person name="Jebb D."/>
            <person name="Huang Z."/>
            <person name="Pippel M."/>
            <person name="Hughes G.M."/>
            <person name="Lavrichenko K."/>
            <person name="Devanna P."/>
            <person name="Winkler S."/>
            <person name="Jermiin L.S."/>
            <person name="Skirmuntt E.C."/>
            <person name="Katzourakis A."/>
            <person name="Burkitt-Gray L."/>
            <person name="Ray D.A."/>
            <person name="Sullivan K.A.M."/>
            <person name="Roscito J.G."/>
            <person name="Kirilenko B.M."/>
            <person name="Davalos L.M."/>
            <person name="Corthals A.P."/>
            <person name="Power M.L."/>
            <person name="Jones G."/>
            <person name="Ransome R.D."/>
            <person name="Dechmann D.K.N."/>
            <person name="Locatelli A.G."/>
            <person name="Puechmaille S.J."/>
            <person name="Fedrigo O."/>
            <person name="Jarvis E.D."/>
            <person name="Hiller M."/>
            <person name="Vernes S.C."/>
            <person name="Myers E.W."/>
            <person name="Teeling E.C."/>
        </authorList>
    </citation>
    <scope>NUCLEOTIDE SEQUENCE [LARGE SCALE GENOMIC DNA]</scope>
    <source>
        <strain evidence="1">MRouAeg1</strain>
        <tissue evidence="1">Muscle</tissue>
    </source>
</reference>
<proteinExistence type="predicted"/>
<organism evidence="1 2">
    <name type="scientific">Rousettus aegyptiacus</name>
    <name type="common">Egyptian fruit bat</name>
    <name type="synonym">Pteropus aegyptiacus</name>
    <dbReference type="NCBI Taxonomy" id="9407"/>
    <lineage>
        <taxon>Eukaryota</taxon>
        <taxon>Metazoa</taxon>
        <taxon>Chordata</taxon>
        <taxon>Craniata</taxon>
        <taxon>Vertebrata</taxon>
        <taxon>Euteleostomi</taxon>
        <taxon>Mammalia</taxon>
        <taxon>Eutheria</taxon>
        <taxon>Laurasiatheria</taxon>
        <taxon>Chiroptera</taxon>
        <taxon>Yinpterochiroptera</taxon>
        <taxon>Pteropodoidea</taxon>
        <taxon>Pteropodidae</taxon>
        <taxon>Rousettinae</taxon>
        <taxon>Rousettus</taxon>
    </lineage>
</organism>
<keyword evidence="2" id="KW-1185">Reference proteome</keyword>
<evidence type="ECO:0000313" key="1">
    <source>
        <dbReference type="EMBL" id="KAF6418843.1"/>
    </source>
</evidence>
<evidence type="ECO:0000313" key="2">
    <source>
        <dbReference type="Proteomes" id="UP000593571"/>
    </source>
</evidence>
<sequence>MFYLTELLRYEYVSSQSLHAQCDDAKRYSLWEVIGHESGGFHEWDQCSSKRDLTELPSPFYLVRTQQEVRSLPPRKRPSPNPDLRLLACKLCCLQATPSSEGLKEKPSLQLQNLEAGKKWKPCKSLEKNEETVESDWEQCYKGPGCLSLTNIGKKVLNLLALGMLPNLSTSVSEGSIPK</sequence>
<dbReference type="Proteomes" id="UP000593571">
    <property type="component" value="Unassembled WGS sequence"/>
</dbReference>
<gene>
    <name evidence="1" type="ORF">HJG63_008847</name>
</gene>
<dbReference type="EMBL" id="JACASE010000013">
    <property type="protein sequence ID" value="KAF6418843.1"/>
    <property type="molecule type" value="Genomic_DNA"/>
</dbReference>
<accession>A0A7J8D6V4</accession>
<comment type="caution">
    <text evidence="1">The sequence shown here is derived from an EMBL/GenBank/DDBJ whole genome shotgun (WGS) entry which is preliminary data.</text>
</comment>
<protein>
    <submittedName>
        <fullName evidence="1">Uncharacterized protein</fullName>
    </submittedName>
</protein>
<name>A0A7J8D6V4_ROUAE</name>